<evidence type="ECO:0000256" key="1">
    <source>
        <dbReference type="SAM" id="Phobius"/>
    </source>
</evidence>
<organism evidence="2 3">
    <name type="scientific">Micromonas commoda (strain RCC299 / NOUM17 / CCMP2709)</name>
    <name type="common">Picoplanktonic green alga</name>
    <dbReference type="NCBI Taxonomy" id="296587"/>
    <lineage>
        <taxon>Eukaryota</taxon>
        <taxon>Viridiplantae</taxon>
        <taxon>Chlorophyta</taxon>
        <taxon>Mamiellophyceae</taxon>
        <taxon>Mamiellales</taxon>
        <taxon>Mamiellaceae</taxon>
        <taxon>Micromonas</taxon>
    </lineage>
</organism>
<feature type="transmembrane region" description="Helical" evidence="1">
    <location>
        <begin position="111"/>
        <end position="132"/>
    </location>
</feature>
<protein>
    <recommendedName>
        <fullName evidence="4">DoxX family protein</fullName>
    </recommendedName>
</protein>
<keyword evidence="3" id="KW-1185">Reference proteome</keyword>
<dbReference type="KEGG" id="mis:MICPUN_61458"/>
<keyword evidence="1" id="KW-1133">Transmembrane helix</keyword>
<dbReference type="GeneID" id="8246531"/>
<dbReference type="AlphaFoldDB" id="C1ECL3"/>
<gene>
    <name evidence="2" type="ORF">MICPUN_61458</name>
</gene>
<keyword evidence="1" id="KW-0812">Transmembrane</keyword>
<feature type="transmembrane region" description="Helical" evidence="1">
    <location>
        <begin position="39"/>
        <end position="58"/>
    </location>
</feature>
<sequence>MKVRSGENRFRPHWLGALRGGSRGAHNSGKMFSIVHLEYFFGFGMFILGMTKVSGELIPAMHREFERDYNRWAEGKMAFLHLTGDQLMNAVGYIEGVVACLVMMAQPGNPVRRWGLFLVFNTLITTFLLHVFDKDGREMPNLIMASVCIFIIANEPKYPLGVPPTMVKTRRVKDPVKKDK</sequence>
<reference evidence="2 3" key="1">
    <citation type="journal article" date="2009" name="Science">
        <title>Green evolution and dynamic adaptations revealed by genomes of the marine picoeukaryotes Micromonas.</title>
        <authorList>
            <person name="Worden A.Z."/>
            <person name="Lee J.H."/>
            <person name="Mock T."/>
            <person name="Rouze P."/>
            <person name="Simmons M.P."/>
            <person name="Aerts A.L."/>
            <person name="Allen A.E."/>
            <person name="Cuvelier M.L."/>
            <person name="Derelle E."/>
            <person name="Everett M.V."/>
            <person name="Foulon E."/>
            <person name="Grimwood J."/>
            <person name="Gundlach H."/>
            <person name="Henrissat B."/>
            <person name="Napoli C."/>
            <person name="McDonald S.M."/>
            <person name="Parker M.S."/>
            <person name="Rombauts S."/>
            <person name="Salamov A."/>
            <person name="Von Dassow P."/>
            <person name="Badger J.H."/>
            <person name="Coutinho P.M."/>
            <person name="Demir E."/>
            <person name="Dubchak I."/>
            <person name="Gentemann C."/>
            <person name="Eikrem W."/>
            <person name="Gready J.E."/>
            <person name="John U."/>
            <person name="Lanier W."/>
            <person name="Lindquist E.A."/>
            <person name="Lucas S."/>
            <person name="Mayer K.F."/>
            <person name="Moreau H."/>
            <person name="Not F."/>
            <person name="Otillar R."/>
            <person name="Panaud O."/>
            <person name="Pangilinan J."/>
            <person name="Paulsen I."/>
            <person name="Piegu B."/>
            <person name="Poliakov A."/>
            <person name="Robbens S."/>
            <person name="Schmutz J."/>
            <person name="Toulza E."/>
            <person name="Wyss T."/>
            <person name="Zelensky A."/>
            <person name="Zhou K."/>
            <person name="Armbrust E.V."/>
            <person name="Bhattacharya D."/>
            <person name="Goodenough U.W."/>
            <person name="Van de Peer Y."/>
            <person name="Grigoriev I.V."/>
        </authorList>
    </citation>
    <scope>NUCLEOTIDE SEQUENCE [LARGE SCALE GENOMIC DNA]</scope>
    <source>
        <strain evidence="3">RCC299 / NOUM17</strain>
    </source>
</reference>
<evidence type="ECO:0000313" key="3">
    <source>
        <dbReference type="Proteomes" id="UP000002009"/>
    </source>
</evidence>
<proteinExistence type="predicted"/>
<name>C1ECL3_MICCC</name>
<evidence type="ECO:0000313" key="2">
    <source>
        <dbReference type="EMBL" id="ACO65602.1"/>
    </source>
</evidence>
<dbReference type="EMBL" id="CP001329">
    <property type="protein sequence ID" value="ACO65602.1"/>
    <property type="molecule type" value="Genomic_DNA"/>
</dbReference>
<dbReference type="InParanoid" id="C1ECL3"/>
<dbReference type="RefSeq" id="XP_002504344.1">
    <property type="nucleotide sequence ID" value="XM_002504298.1"/>
</dbReference>
<accession>C1ECL3</accession>
<evidence type="ECO:0008006" key="4">
    <source>
        <dbReference type="Google" id="ProtNLM"/>
    </source>
</evidence>
<keyword evidence="1" id="KW-0472">Membrane</keyword>
<dbReference type="Proteomes" id="UP000002009">
    <property type="component" value="Chromosome 9"/>
</dbReference>